<gene>
    <name evidence="6" type="primary">ga04135</name>
    <name evidence="6" type="ORF">PR202_ga04135</name>
</gene>
<dbReference type="GO" id="GO:0005634">
    <property type="term" value="C:nucleus"/>
    <property type="evidence" value="ECO:0007669"/>
    <property type="project" value="TreeGrafter"/>
</dbReference>
<evidence type="ECO:0000256" key="1">
    <source>
        <dbReference type="ARBA" id="ARBA00022723"/>
    </source>
</evidence>
<name>A0AAV5BP73_ELECO</name>
<dbReference type="PANTHER" id="PTHR45931:SF23">
    <property type="entry name" value="OS12G0134500 PROTEIN"/>
    <property type="match status" value="1"/>
</dbReference>
<keyword evidence="1" id="KW-0479">Metal-binding</keyword>
<proteinExistence type="predicted"/>
<evidence type="ECO:0000313" key="7">
    <source>
        <dbReference type="Proteomes" id="UP001054889"/>
    </source>
</evidence>
<dbReference type="SUPFAM" id="SSF57850">
    <property type="entry name" value="RING/U-box"/>
    <property type="match status" value="1"/>
</dbReference>
<dbReference type="AlphaFoldDB" id="A0AAV5BP73"/>
<dbReference type="Pfam" id="PF13639">
    <property type="entry name" value="zf-RING_2"/>
    <property type="match status" value="1"/>
</dbReference>
<dbReference type="SMART" id="SM00184">
    <property type="entry name" value="RING"/>
    <property type="match status" value="1"/>
</dbReference>
<organism evidence="6 7">
    <name type="scientific">Eleusine coracana subsp. coracana</name>
    <dbReference type="NCBI Taxonomy" id="191504"/>
    <lineage>
        <taxon>Eukaryota</taxon>
        <taxon>Viridiplantae</taxon>
        <taxon>Streptophyta</taxon>
        <taxon>Embryophyta</taxon>
        <taxon>Tracheophyta</taxon>
        <taxon>Spermatophyta</taxon>
        <taxon>Magnoliopsida</taxon>
        <taxon>Liliopsida</taxon>
        <taxon>Poales</taxon>
        <taxon>Poaceae</taxon>
        <taxon>PACMAD clade</taxon>
        <taxon>Chloridoideae</taxon>
        <taxon>Cynodonteae</taxon>
        <taxon>Eleusininae</taxon>
        <taxon>Eleusine</taxon>
    </lineage>
</organism>
<sequence length="58" mass="6636">MPAAECAVCLKDFDELDKIRAMPCAHAFHEDCIFRWLRRNATCPLCRHPLSSESQETA</sequence>
<reference evidence="6" key="1">
    <citation type="journal article" date="2018" name="DNA Res.">
        <title>Multiple hybrid de novo genome assembly of finger millet, an orphan allotetraploid crop.</title>
        <authorList>
            <person name="Hatakeyama M."/>
            <person name="Aluri S."/>
            <person name="Balachadran M.T."/>
            <person name="Sivarajan S.R."/>
            <person name="Patrignani A."/>
            <person name="Gruter S."/>
            <person name="Poveda L."/>
            <person name="Shimizu-Inatsugi R."/>
            <person name="Baeten J."/>
            <person name="Francoijs K.J."/>
            <person name="Nataraja K.N."/>
            <person name="Reddy Y.A.N."/>
            <person name="Phadnis S."/>
            <person name="Ravikumar R.L."/>
            <person name="Schlapbach R."/>
            <person name="Sreeman S.M."/>
            <person name="Shimizu K.K."/>
        </authorList>
    </citation>
    <scope>NUCLEOTIDE SEQUENCE</scope>
</reference>
<reference evidence="6" key="2">
    <citation type="submission" date="2021-12" db="EMBL/GenBank/DDBJ databases">
        <title>Resequencing data analysis of finger millet.</title>
        <authorList>
            <person name="Hatakeyama M."/>
            <person name="Aluri S."/>
            <person name="Balachadran M.T."/>
            <person name="Sivarajan S.R."/>
            <person name="Poveda L."/>
            <person name="Shimizu-Inatsugi R."/>
            <person name="Schlapbach R."/>
            <person name="Sreeman S.M."/>
            <person name="Shimizu K.K."/>
        </authorList>
    </citation>
    <scope>NUCLEOTIDE SEQUENCE</scope>
</reference>
<evidence type="ECO:0000256" key="2">
    <source>
        <dbReference type="ARBA" id="ARBA00022771"/>
    </source>
</evidence>
<evidence type="ECO:0000256" key="4">
    <source>
        <dbReference type="PROSITE-ProRule" id="PRU00175"/>
    </source>
</evidence>
<dbReference type="GO" id="GO:0061630">
    <property type="term" value="F:ubiquitin protein ligase activity"/>
    <property type="evidence" value="ECO:0007669"/>
    <property type="project" value="TreeGrafter"/>
</dbReference>
<accession>A0AAV5BP73</accession>
<dbReference type="Proteomes" id="UP001054889">
    <property type="component" value="Unassembled WGS sequence"/>
</dbReference>
<keyword evidence="2 4" id="KW-0863">Zinc-finger</keyword>
<comment type="caution">
    <text evidence="6">The sequence shown here is derived from an EMBL/GenBank/DDBJ whole genome shotgun (WGS) entry which is preliminary data.</text>
</comment>
<dbReference type="InterPro" id="IPR013083">
    <property type="entry name" value="Znf_RING/FYVE/PHD"/>
</dbReference>
<dbReference type="InterPro" id="IPR051834">
    <property type="entry name" value="RING_finger_E3_ligase"/>
</dbReference>
<evidence type="ECO:0000256" key="3">
    <source>
        <dbReference type="ARBA" id="ARBA00022833"/>
    </source>
</evidence>
<dbReference type="GO" id="GO:0006511">
    <property type="term" value="P:ubiquitin-dependent protein catabolic process"/>
    <property type="evidence" value="ECO:0007669"/>
    <property type="project" value="TreeGrafter"/>
</dbReference>
<dbReference type="Gene3D" id="3.30.40.10">
    <property type="entry name" value="Zinc/RING finger domain, C3HC4 (zinc finger)"/>
    <property type="match status" value="1"/>
</dbReference>
<keyword evidence="7" id="KW-1185">Reference proteome</keyword>
<feature type="domain" description="RING-type" evidence="5">
    <location>
        <begin position="6"/>
        <end position="47"/>
    </location>
</feature>
<dbReference type="PANTHER" id="PTHR45931">
    <property type="entry name" value="SI:CH211-59O9.10"/>
    <property type="match status" value="1"/>
</dbReference>
<dbReference type="GO" id="GO:0008270">
    <property type="term" value="F:zinc ion binding"/>
    <property type="evidence" value="ECO:0007669"/>
    <property type="project" value="UniProtKB-KW"/>
</dbReference>
<protein>
    <recommendedName>
        <fullName evidence="5">RING-type domain-containing protein</fullName>
    </recommendedName>
</protein>
<dbReference type="InterPro" id="IPR001841">
    <property type="entry name" value="Znf_RING"/>
</dbReference>
<evidence type="ECO:0000313" key="6">
    <source>
        <dbReference type="EMBL" id="GJM88108.1"/>
    </source>
</evidence>
<dbReference type="EMBL" id="BQKI01000002">
    <property type="protein sequence ID" value="GJM88108.1"/>
    <property type="molecule type" value="Genomic_DNA"/>
</dbReference>
<evidence type="ECO:0000259" key="5">
    <source>
        <dbReference type="PROSITE" id="PS50089"/>
    </source>
</evidence>
<dbReference type="PROSITE" id="PS50089">
    <property type="entry name" value="ZF_RING_2"/>
    <property type="match status" value="1"/>
</dbReference>
<keyword evidence="3" id="KW-0862">Zinc</keyword>